<accession>Q5IRF6</accession>
<keyword evidence="8 16" id="KW-0862">Zinc</keyword>
<dbReference type="KEGG" id="vg:3345694"/>
<comment type="caution">
    <text evidence="16">Lacks conserved residue(s) required for the propagation of feature annotation.</text>
</comment>
<dbReference type="OrthoDB" id="27353at10239"/>
<dbReference type="GO" id="GO:0008270">
    <property type="term" value="F:zinc ion binding"/>
    <property type="evidence" value="ECO:0007669"/>
    <property type="project" value="UniProtKB-KW"/>
</dbReference>
<evidence type="ECO:0000313" key="18">
    <source>
        <dbReference type="EMBL" id="AAU11493.1"/>
    </source>
</evidence>
<protein>
    <recommendedName>
        <fullName evidence="16 17">Protein E6</fullName>
    </recommendedName>
</protein>
<keyword evidence="14 16" id="KW-0899">Viral immunoevasion</keyword>
<evidence type="ECO:0000256" key="17">
    <source>
        <dbReference type="RuleBase" id="RU363123"/>
    </source>
</evidence>
<evidence type="ECO:0000256" key="11">
    <source>
        <dbReference type="ARBA" id="ARBA00023159"/>
    </source>
</evidence>
<dbReference type="GO" id="GO:0052150">
    <property type="term" value="P:symbiont-mediated perturbation of host apoptosis"/>
    <property type="evidence" value="ECO:0007669"/>
    <property type="project" value="UniProtKB-KW"/>
</dbReference>
<dbReference type="HAMAP" id="MF_04006">
    <property type="entry name" value="HPV_E6"/>
    <property type="match status" value="1"/>
</dbReference>
<evidence type="ECO:0000256" key="9">
    <source>
        <dbReference type="ARBA" id="ARBA00023015"/>
    </source>
</evidence>
<feature type="zinc finger region" evidence="16">
    <location>
        <begin position="46"/>
        <end position="82"/>
    </location>
</feature>
<dbReference type="Proteomes" id="UP000052100">
    <property type="component" value="Segment"/>
</dbReference>
<keyword evidence="4 16" id="KW-0945">Host-virus interaction</keyword>
<dbReference type="EMBL" id="AY684126">
    <property type="protein sequence ID" value="AAU11493.1"/>
    <property type="molecule type" value="Genomic_DNA"/>
</dbReference>
<evidence type="ECO:0000256" key="4">
    <source>
        <dbReference type="ARBA" id="ARBA00022581"/>
    </source>
</evidence>
<comment type="similarity">
    <text evidence="1 16 17">Belongs to the papillomaviridae E6 protein family.</text>
</comment>
<evidence type="ECO:0000256" key="7">
    <source>
        <dbReference type="ARBA" id="ARBA00022771"/>
    </source>
</evidence>
<keyword evidence="10 16" id="KW-0238">DNA-binding</keyword>
<keyword evidence="19" id="KW-1185">Reference proteome</keyword>
<evidence type="ECO:0000256" key="1">
    <source>
        <dbReference type="ARBA" id="ARBA00006346"/>
    </source>
</evidence>
<evidence type="ECO:0000256" key="12">
    <source>
        <dbReference type="ARBA" id="ARBA00023163"/>
    </source>
</evidence>
<gene>
    <name evidence="16 18" type="primary">E6</name>
</gene>
<dbReference type="GO" id="GO:0039502">
    <property type="term" value="P:symbiont-mediated suppression of host type I interferon-mediated signaling pathway"/>
    <property type="evidence" value="ECO:0007669"/>
    <property type="project" value="UniProtKB-UniRule"/>
</dbReference>
<evidence type="ECO:0000256" key="3">
    <source>
        <dbReference type="ARBA" id="ARBA00022562"/>
    </source>
</evidence>
<feature type="zinc finger region" evidence="16">
    <location>
        <begin position="119"/>
        <end position="155"/>
    </location>
</feature>
<keyword evidence="2 16" id="KW-0244">Early protein</keyword>
<sequence length="160" mass="18320">MAKASQQKKAVCMAQERDHGTPLLPRTLRELCVWRGQEFPNVSVTCKYCKKCLSLLDVYLFDQTVLNVLWSDGTPAAVCTLCLRLLARLEFRARHMFSCTVQHIPLLLYRPFVTCTVRCVRCLMPLTTVEKEFLARQHTVVHFVGRSLRTLCTHCTAGLF</sequence>
<keyword evidence="5 16" id="KW-1090">Inhibition of host innate immune response by virus</keyword>
<dbReference type="SUPFAM" id="SSF161229">
    <property type="entry name" value="E6 C-terminal domain-like"/>
    <property type="match status" value="2"/>
</dbReference>
<proteinExistence type="inferred from homology"/>
<dbReference type="InterPro" id="IPR001334">
    <property type="entry name" value="E6"/>
</dbReference>
<comment type="subcellular location">
    <subcellularLocation>
        <location evidence="16 17">Host cytoplasm</location>
    </subcellularLocation>
    <subcellularLocation>
        <location evidence="16 17">Host nucleus</location>
    </subcellularLocation>
</comment>
<evidence type="ECO:0000256" key="14">
    <source>
        <dbReference type="ARBA" id="ARBA00023280"/>
    </source>
</evidence>
<evidence type="ECO:0000256" key="8">
    <source>
        <dbReference type="ARBA" id="ARBA00022833"/>
    </source>
</evidence>
<dbReference type="GO" id="GO:0003677">
    <property type="term" value="F:DNA binding"/>
    <property type="evidence" value="ECO:0007669"/>
    <property type="project" value="UniProtKB-UniRule"/>
</dbReference>
<evidence type="ECO:0000256" key="16">
    <source>
        <dbReference type="HAMAP-Rule" id="MF_04006"/>
    </source>
</evidence>
<organism evidence="18 19">
    <name type="scientific">Erethizon dorsatum papillomavirus 1</name>
    <dbReference type="NCBI Taxonomy" id="291590"/>
    <lineage>
        <taxon>Viruses</taxon>
        <taxon>Monodnaviria</taxon>
        <taxon>Shotokuvirae</taxon>
        <taxon>Cossaviricota</taxon>
        <taxon>Papovaviricetes</taxon>
        <taxon>Zurhausenvirales</taxon>
        <taxon>Papillomaviridae</taxon>
        <taxon>Firstpapillomavirinae</taxon>
        <taxon>Sigmapapillomavirus</taxon>
        <taxon>Sigmapapillomavirus 1</taxon>
    </lineage>
</organism>
<keyword evidence="12 16" id="KW-0804">Transcription</keyword>
<comment type="subunit">
    <text evidence="16">Forms homodimers. Interacts with ubiquitin-protein ligase UBE3A/E6-AP; this interaction stimulates UBE3A ubiquitin activity. Interacts with host BAK1.</text>
</comment>
<evidence type="ECO:0000313" key="19">
    <source>
        <dbReference type="Proteomes" id="UP000052100"/>
    </source>
</evidence>
<dbReference type="InterPro" id="IPR038575">
    <property type="entry name" value="E6_sf"/>
</dbReference>
<keyword evidence="13 16" id="KW-1035">Host cytoplasm</keyword>
<evidence type="ECO:0000256" key="6">
    <source>
        <dbReference type="ARBA" id="ARBA00022723"/>
    </source>
</evidence>
<comment type="function">
    <text evidence="16">Plays a major role in the induction and maintenance of cellular transformation. E6 associates with host UBE3A/E6-AP ubiquitin-protein ligase and modulates its activity. Protects host keratinocytes from apoptosis by mediating the degradation of host BAK1. May also inhibit host immune response.</text>
</comment>
<keyword evidence="3 16" id="KW-1048">Host nucleus</keyword>
<dbReference type="GeneID" id="3345694"/>
<keyword evidence="7 16" id="KW-0863">Zinc-finger</keyword>
<dbReference type="GO" id="GO:0052170">
    <property type="term" value="P:symbiont-mediated suppression of host innate immune response"/>
    <property type="evidence" value="ECO:0007669"/>
    <property type="project" value="UniProtKB-KW"/>
</dbReference>
<name>Q5IRF6_9PAPI</name>
<reference evidence="18 19" key="1">
    <citation type="journal article" date="2005" name="Virology">
        <title>Isolation and cloning of a papillomavirus from a North American porcupine by using multiply primed rolling-circle amplification: the Erethizon dorsatum papillomavirus type 1.</title>
        <authorList>
            <person name="Rector A."/>
            <person name="Tachezy R."/>
            <person name="Van Doorslaer K."/>
            <person name="MacNamara T."/>
            <person name="Burk R.D."/>
            <person name="Sundberg J.P."/>
            <person name="Van Ranst M."/>
        </authorList>
    </citation>
    <scope>NUCLEOTIDE SEQUENCE [LARGE SCALE GENOMIC DNA]</scope>
</reference>
<keyword evidence="15 16" id="KW-1119">Modulation of host cell apoptosis by virus</keyword>
<dbReference type="GO" id="GO:0030430">
    <property type="term" value="C:host cell cytoplasm"/>
    <property type="evidence" value="ECO:0007669"/>
    <property type="project" value="UniProtKB-SubCell"/>
</dbReference>
<dbReference type="Pfam" id="PF00518">
    <property type="entry name" value="E6"/>
    <property type="match status" value="1"/>
</dbReference>
<keyword evidence="6 16" id="KW-0479">Metal-binding</keyword>
<evidence type="ECO:0000256" key="10">
    <source>
        <dbReference type="ARBA" id="ARBA00023125"/>
    </source>
</evidence>
<keyword evidence="9 16" id="KW-0805">Transcription regulation</keyword>
<dbReference type="RefSeq" id="YP_224221.1">
    <property type="nucleotide sequence ID" value="NC_006951.1"/>
</dbReference>
<keyword evidence="11 16" id="KW-0010">Activator</keyword>
<dbReference type="GO" id="GO:0039648">
    <property type="term" value="P:symbiont-mediated perturbation of host ubiquitin-like protein modification"/>
    <property type="evidence" value="ECO:0007669"/>
    <property type="project" value="UniProtKB-UniRule"/>
</dbReference>
<dbReference type="GO" id="GO:0042025">
    <property type="term" value="C:host cell nucleus"/>
    <property type="evidence" value="ECO:0007669"/>
    <property type="project" value="UniProtKB-SubCell"/>
</dbReference>
<evidence type="ECO:0000256" key="2">
    <source>
        <dbReference type="ARBA" id="ARBA00022518"/>
    </source>
</evidence>
<evidence type="ECO:0000256" key="5">
    <source>
        <dbReference type="ARBA" id="ARBA00022632"/>
    </source>
</evidence>
<dbReference type="GO" id="GO:0006351">
    <property type="term" value="P:DNA-templated transcription"/>
    <property type="evidence" value="ECO:0007669"/>
    <property type="project" value="UniProtKB-UniRule"/>
</dbReference>
<dbReference type="Gene3D" id="3.30.240.40">
    <property type="entry name" value="E6 early regulatory protein"/>
    <property type="match status" value="2"/>
</dbReference>
<evidence type="ECO:0000256" key="15">
    <source>
        <dbReference type="ARBA" id="ARBA00023323"/>
    </source>
</evidence>
<dbReference type="GO" id="GO:0006355">
    <property type="term" value="P:regulation of DNA-templated transcription"/>
    <property type="evidence" value="ECO:0007669"/>
    <property type="project" value="UniProtKB-UniRule"/>
</dbReference>
<evidence type="ECO:0000256" key="13">
    <source>
        <dbReference type="ARBA" id="ARBA00023200"/>
    </source>
</evidence>